<evidence type="ECO:0000313" key="2">
    <source>
        <dbReference type="EMBL" id="CAF0728193.1"/>
    </source>
</evidence>
<feature type="transmembrane region" description="Helical" evidence="1">
    <location>
        <begin position="42"/>
        <end position="64"/>
    </location>
</feature>
<reference evidence="2" key="1">
    <citation type="submission" date="2021-02" db="EMBL/GenBank/DDBJ databases">
        <authorList>
            <person name="Nowell W R."/>
        </authorList>
    </citation>
    <scope>NUCLEOTIDE SEQUENCE</scope>
    <source>
        <strain evidence="2">Ploen Becks lab</strain>
    </source>
</reference>
<gene>
    <name evidence="2" type="ORF">OXX778_LOCUS2658</name>
</gene>
<evidence type="ECO:0000256" key="1">
    <source>
        <dbReference type="SAM" id="Phobius"/>
    </source>
</evidence>
<keyword evidence="1" id="KW-0812">Transmembrane</keyword>
<dbReference type="OrthoDB" id="10469433at2759"/>
<comment type="caution">
    <text evidence="2">The sequence shown here is derived from an EMBL/GenBank/DDBJ whole genome shotgun (WGS) entry which is preliminary data.</text>
</comment>
<dbReference type="Proteomes" id="UP000663879">
    <property type="component" value="Unassembled WGS sequence"/>
</dbReference>
<protein>
    <submittedName>
        <fullName evidence="2">Uncharacterized protein</fullName>
    </submittedName>
</protein>
<keyword evidence="3" id="KW-1185">Reference proteome</keyword>
<accession>A0A813MWK6</accession>
<keyword evidence="1" id="KW-0472">Membrane</keyword>
<dbReference type="AlphaFoldDB" id="A0A813MWK6"/>
<proteinExistence type="predicted"/>
<organism evidence="2 3">
    <name type="scientific">Brachionus calyciflorus</name>
    <dbReference type="NCBI Taxonomy" id="104777"/>
    <lineage>
        <taxon>Eukaryota</taxon>
        <taxon>Metazoa</taxon>
        <taxon>Spiralia</taxon>
        <taxon>Gnathifera</taxon>
        <taxon>Rotifera</taxon>
        <taxon>Eurotatoria</taxon>
        <taxon>Monogononta</taxon>
        <taxon>Pseudotrocha</taxon>
        <taxon>Ploima</taxon>
        <taxon>Brachionidae</taxon>
        <taxon>Brachionus</taxon>
    </lineage>
</organism>
<dbReference type="EMBL" id="CAJNOC010000214">
    <property type="protein sequence ID" value="CAF0728193.1"/>
    <property type="molecule type" value="Genomic_DNA"/>
</dbReference>
<sequence>MDELNDIFNSDYNTFYPNLDELDEKYVLSGDTPIKFLGNLKIWQLSGCFLAGCMFLILVILVTVKISKRISLNKNDLEDLEKLYDKTKTGKTLCQTNKKLFLITKQVCLLTHELKQAKKHFKNTANSEPREIVLIPEKKFIELDNDLVKNPDSFA</sequence>
<name>A0A813MWK6_9BILA</name>
<keyword evidence="1" id="KW-1133">Transmembrane helix</keyword>
<evidence type="ECO:0000313" key="3">
    <source>
        <dbReference type="Proteomes" id="UP000663879"/>
    </source>
</evidence>